<dbReference type="RefSeq" id="WP_080521847.1">
    <property type="nucleotide sequence ID" value="NZ_LPUF01000001.1"/>
</dbReference>
<dbReference type="GO" id="GO:0006270">
    <property type="term" value="P:DNA replication initiation"/>
    <property type="evidence" value="ECO:0007669"/>
    <property type="project" value="TreeGrafter"/>
</dbReference>
<dbReference type="InterPro" id="IPR027417">
    <property type="entry name" value="P-loop_NTPase"/>
</dbReference>
<dbReference type="Pfam" id="PF00308">
    <property type="entry name" value="Bac_DnaA"/>
    <property type="match status" value="1"/>
</dbReference>
<protein>
    <submittedName>
        <fullName evidence="3">DnaA regulatory inactivator Hda</fullName>
    </submittedName>
</protein>
<dbReference type="InterPro" id="IPR055199">
    <property type="entry name" value="Hda_lid"/>
</dbReference>
<feature type="domain" description="Chromosomal replication initiator protein DnaA ATPAse" evidence="1">
    <location>
        <begin position="91"/>
        <end position="157"/>
    </location>
</feature>
<dbReference type="EMBL" id="LPUF01000001">
    <property type="protein sequence ID" value="OQK17234.1"/>
    <property type="molecule type" value="Genomic_DNA"/>
</dbReference>
<keyword evidence="4" id="KW-1185">Reference proteome</keyword>
<dbReference type="PANTHER" id="PTHR30050:SF5">
    <property type="entry name" value="DNAA REGULATORY INACTIVATOR HDA"/>
    <property type="match status" value="1"/>
</dbReference>
<proteinExistence type="predicted"/>
<evidence type="ECO:0000259" key="2">
    <source>
        <dbReference type="Pfam" id="PF22688"/>
    </source>
</evidence>
<evidence type="ECO:0000313" key="3">
    <source>
        <dbReference type="EMBL" id="OQK17234.1"/>
    </source>
</evidence>
<accession>A0A1V8M6N7</accession>
<dbReference type="OrthoDB" id="9784878at2"/>
<gene>
    <name evidence="3" type="ORF">AU255_04905</name>
</gene>
<comment type="caution">
    <text evidence="3">The sequence shown here is derived from an EMBL/GenBank/DDBJ whole genome shotgun (WGS) entry which is preliminary data.</text>
</comment>
<dbReference type="GO" id="GO:0032297">
    <property type="term" value="P:negative regulation of DNA-templated DNA replication initiation"/>
    <property type="evidence" value="ECO:0007669"/>
    <property type="project" value="InterPro"/>
</dbReference>
<sequence length="231" mass="26239">MSEQIPVQFDLKAEQSFASFYTASNQQVVQYLTDTASGKGDQQIYLWGDHGQGKSHLLQACCQQAHQLQLTAFYLPLKKGELPSPDILEGLETFDLICIDNIEYCAGNNAWELALFNFYNQHRENNHQLIISAHCPPNYLAIELADLKTRMSWGLTLKLQELSDTERIAAFTCKARHLGFDISPQVGQFLNKHYARDLPALWDLLPRLEQATLIAKRKLTVPFLKQIMAGE</sequence>
<dbReference type="PANTHER" id="PTHR30050">
    <property type="entry name" value="CHROMOSOMAL REPLICATION INITIATOR PROTEIN DNAA"/>
    <property type="match status" value="1"/>
</dbReference>
<feature type="domain" description="Hda lid" evidence="2">
    <location>
        <begin position="164"/>
        <end position="228"/>
    </location>
</feature>
<dbReference type="AlphaFoldDB" id="A0A1V8M6N7"/>
<dbReference type="SUPFAM" id="SSF52540">
    <property type="entry name" value="P-loop containing nucleoside triphosphate hydrolases"/>
    <property type="match status" value="1"/>
</dbReference>
<evidence type="ECO:0000259" key="1">
    <source>
        <dbReference type="Pfam" id="PF00308"/>
    </source>
</evidence>
<dbReference type="Pfam" id="PF22688">
    <property type="entry name" value="Hda_lid"/>
    <property type="match status" value="1"/>
</dbReference>
<dbReference type="InterPro" id="IPR013317">
    <property type="entry name" value="DnaA_dom"/>
</dbReference>
<dbReference type="Gene3D" id="1.10.8.60">
    <property type="match status" value="1"/>
</dbReference>
<reference evidence="3 4" key="1">
    <citation type="submission" date="2015-12" db="EMBL/GenBank/DDBJ databases">
        <authorList>
            <person name="Shamseldin A."/>
            <person name="Moawad H."/>
            <person name="Abd El-Rahim W.M."/>
            <person name="Sadowsky M.J."/>
        </authorList>
    </citation>
    <scope>NUCLEOTIDE SEQUENCE [LARGE SCALE GENOMIC DNA]</scope>
    <source>
        <strain evidence="3 4">WF1</strain>
    </source>
</reference>
<evidence type="ECO:0000313" key="4">
    <source>
        <dbReference type="Proteomes" id="UP000191980"/>
    </source>
</evidence>
<dbReference type="STRING" id="1420851.AU255_04905"/>
<dbReference type="Proteomes" id="UP000191980">
    <property type="component" value="Unassembled WGS sequence"/>
</dbReference>
<dbReference type="InterPro" id="IPR017788">
    <property type="entry name" value="Hda"/>
</dbReference>
<dbReference type="Gene3D" id="3.40.50.300">
    <property type="entry name" value="P-loop containing nucleotide triphosphate hydrolases"/>
    <property type="match status" value="1"/>
</dbReference>
<dbReference type="NCBIfam" id="TIGR03420">
    <property type="entry name" value="DnaA_homol_Hda"/>
    <property type="match status" value="1"/>
</dbReference>
<organism evidence="3 4">
    <name type="scientific">Methyloprofundus sedimenti</name>
    <dbReference type="NCBI Taxonomy" id="1420851"/>
    <lineage>
        <taxon>Bacteria</taxon>
        <taxon>Pseudomonadati</taxon>
        <taxon>Pseudomonadota</taxon>
        <taxon>Gammaproteobacteria</taxon>
        <taxon>Methylococcales</taxon>
        <taxon>Methylococcaceae</taxon>
        <taxon>Methyloprofundus</taxon>
    </lineage>
</organism>
<name>A0A1V8M6N7_9GAMM</name>